<keyword evidence="19" id="KW-1185">Reference proteome</keyword>
<evidence type="ECO:0000256" key="13">
    <source>
        <dbReference type="ARBA" id="ARBA00056734"/>
    </source>
</evidence>
<dbReference type="PANTHER" id="PTHR18763:SF0">
    <property type="entry name" value="WD REPEAT-CONTAINING PROTEIN 18"/>
    <property type="match status" value="1"/>
</dbReference>
<feature type="region of interest" description="Disordered" evidence="18">
    <location>
        <begin position="438"/>
        <end position="494"/>
    </location>
</feature>
<dbReference type="GO" id="GO:0030154">
    <property type="term" value="P:cell differentiation"/>
    <property type="evidence" value="ECO:0007669"/>
    <property type="project" value="UniProtKB-KW"/>
</dbReference>
<dbReference type="InterPro" id="IPR015943">
    <property type="entry name" value="WD40/YVTN_repeat-like_dom_sf"/>
</dbReference>
<dbReference type="InterPro" id="IPR001680">
    <property type="entry name" value="WD40_rpt"/>
</dbReference>
<keyword evidence="5" id="KW-0690">Ribosome biogenesis</keyword>
<dbReference type="SUPFAM" id="SSF50978">
    <property type="entry name" value="WD40 repeat-like"/>
    <property type="match status" value="1"/>
</dbReference>
<evidence type="ECO:0000256" key="18">
    <source>
        <dbReference type="SAM" id="MobiDB-lite"/>
    </source>
</evidence>
<dbReference type="PROSITE" id="PS50082">
    <property type="entry name" value="WD_REPEATS_2"/>
    <property type="match status" value="1"/>
</dbReference>
<feature type="compositionally biased region" description="Basic residues" evidence="18">
    <location>
        <begin position="450"/>
        <end position="466"/>
    </location>
</feature>
<reference evidence="20" key="1">
    <citation type="submission" date="2016-11" db="UniProtKB">
        <authorList>
            <consortium name="WormBaseParasite"/>
        </authorList>
    </citation>
    <scope>IDENTIFICATION</scope>
</reference>
<evidence type="ECO:0000256" key="8">
    <source>
        <dbReference type="ARBA" id="ARBA00022737"/>
    </source>
</evidence>
<evidence type="ECO:0000256" key="5">
    <source>
        <dbReference type="ARBA" id="ARBA00022517"/>
    </source>
</evidence>
<dbReference type="GO" id="GO:0005656">
    <property type="term" value="C:nuclear pre-replicative complex"/>
    <property type="evidence" value="ECO:0007669"/>
    <property type="project" value="TreeGrafter"/>
</dbReference>
<dbReference type="GO" id="GO:0120330">
    <property type="term" value="C:rixosome complex"/>
    <property type="evidence" value="ECO:0007669"/>
    <property type="project" value="TreeGrafter"/>
</dbReference>
<evidence type="ECO:0000256" key="6">
    <source>
        <dbReference type="ARBA" id="ARBA00022552"/>
    </source>
</evidence>
<evidence type="ECO:0000256" key="11">
    <source>
        <dbReference type="ARBA" id="ARBA00023156"/>
    </source>
</evidence>
<feature type="repeat" description="WD" evidence="17">
    <location>
        <begin position="285"/>
        <end position="326"/>
    </location>
</feature>
<keyword evidence="7 17" id="KW-0853">WD repeat</keyword>
<keyword evidence="11" id="KW-0334">Gonadal differentiation</keyword>
<dbReference type="SMART" id="SM00320">
    <property type="entry name" value="WD40"/>
    <property type="match status" value="3"/>
</dbReference>
<comment type="subcellular location">
    <subcellularLocation>
        <location evidence="1">Nucleus</location>
        <location evidence="1">Nucleolus</location>
    </subcellularLocation>
    <subcellularLocation>
        <location evidence="2">Nucleus</location>
        <location evidence="2">Nucleoplasm</location>
    </subcellularLocation>
</comment>
<dbReference type="PANTHER" id="PTHR18763">
    <property type="entry name" value="WD-REPEAT PROTEIN 18"/>
    <property type="match status" value="1"/>
</dbReference>
<evidence type="ECO:0000256" key="15">
    <source>
        <dbReference type="ARBA" id="ARBA00073827"/>
    </source>
</evidence>
<proteinExistence type="inferred from homology"/>
<dbReference type="InterPro" id="IPR045227">
    <property type="entry name" value="WDR18/Ipi3/RID3"/>
</dbReference>
<feature type="compositionally biased region" description="Acidic residues" evidence="18">
    <location>
        <begin position="480"/>
        <end position="493"/>
    </location>
</feature>
<dbReference type="Pfam" id="PF00400">
    <property type="entry name" value="WD40"/>
    <property type="match status" value="2"/>
</dbReference>
<evidence type="ECO:0000313" key="20">
    <source>
        <dbReference type="WBParaSite" id="Csp11.Scaffold629.g8955.t1"/>
    </source>
</evidence>
<dbReference type="Proteomes" id="UP000095282">
    <property type="component" value="Unplaced"/>
</dbReference>
<keyword evidence="6" id="KW-0698">rRNA processing</keyword>
<dbReference type="GO" id="GO:0005730">
    <property type="term" value="C:nucleolus"/>
    <property type="evidence" value="ECO:0007669"/>
    <property type="project" value="UniProtKB-SubCell"/>
</dbReference>
<dbReference type="FunFam" id="2.130.10.10:FF:002335">
    <property type="entry name" value="Pre-rRNA-processing protein pro-1"/>
    <property type="match status" value="1"/>
</dbReference>
<keyword evidence="10" id="KW-0175">Coiled coil</keyword>
<comment type="subunit">
    <text evidence="14">Component of the PELP1 complex, composed of at least PELP1, TEX10 and WDR18. The complex interacts with pre-60S ribosome particles.</text>
</comment>
<sequence length="535" mass="59127">MAYLGVDTSRIAGTQPLEMLLVSSGSPDPHSTIIIDPRTGVSSWSYKGSELQGASTGLVQPLGEEGEHIVVTTKERPLVHVLAVHPKDRFHQKCVLPGPVSAIASDHSGHLLFVAIKRQLYSWLLSTGELLSVIDAHYQSITKVVISDDDSMLFTASKDGSIHGYLVTELISADREHTVAPFCKWASHTLSISDLKITHGSNPRILSTGTDHIACLHSISMDSVIFKASADRPLTACAIDSAETRIFISTEVGNIAQINLFQLGPGERDILVQAGDENNTKFRILNGHSDEIVRLAINTDGTLLASGDASGKYCIWEINSHQCLKVSTMRSTISTLQFIPYWKTITGVEHVTKFRPVWNLRREPTKCETLAIEVSDEFNSDQKHWNGVVEETIDQMLLESGSKSSAQLQWEAEAPQRKIAKESAKSLNDVSKEVITLGDDEDDAPEVGNKRRKSGKNNKKNKKNQKKAAAENALRKEVAVEESDPVVIDDSEEPDQKIVELQKSMKQLQAENNKLKEINRQMYEFVAKEIVDTDK</sequence>
<evidence type="ECO:0000256" key="10">
    <source>
        <dbReference type="ARBA" id="ARBA00023054"/>
    </source>
</evidence>
<name>A0A1I7UG12_9PELO</name>
<evidence type="ECO:0000256" key="2">
    <source>
        <dbReference type="ARBA" id="ARBA00004642"/>
    </source>
</evidence>
<dbReference type="PROSITE" id="PS50294">
    <property type="entry name" value="WD_REPEATS_REGION"/>
    <property type="match status" value="1"/>
</dbReference>
<comment type="similarity">
    <text evidence="3">Belongs to the WD repeat IPI3/WDR18 family.</text>
</comment>
<dbReference type="Gene3D" id="2.130.10.10">
    <property type="entry name" value="YVTN repeat-like/Quinoprotein amine dehydrogenase"/>
    <property type="match status" value="2"/>
</dbReference>
<comment type="function">
    <text evidence="13">Component of the PELP1 complex involved in the nucleolar steps of 28S rRNA maturation and the subsequent nucleoplasmic transit of the pre-60S ribosomal subunit. Required for processing ITS2 sequences from rRNA intermediates during 26S rRNA maturation. Required in the soma to promote normal proliferation and prevent germline tumor formation.</text>
</comment>
<dbReference type="InterPro" id="IPR036322">
    <property type="entry name" value="WD40_repeat_dom_sf"/>
</dbReference>
<dbReference type="WBParaSite" id="Csp11.Scaffold629.g8955.t1">
    <property type="protein sequence ID" value="Csp11.Scaffold629.g8955.t1"/>
    <property type="gene ID" value="Csp11.Scaffold629.g8955"/>
</dbReference>
<evidence type="ECO:0000256" key="16">
    <source>
        <dbReference type="ARBA" id="ARBA00076801"/>
    </source>
</evidence>
<keyword evidence="8" id="KW-0677">Repeat</keyword>
<accession>A0A1I7UG12</accession>
<keyword evidence="4" id="KW-0217">Developmental protein</keyword>
<keyword evidence="12" id="KW-0539">Nucleus</keyword>
<keyword evidence="9" id="KW-0221">Differentiation</keyword>
<evidence type="ECO:0000256" key="17">
    <source>
        <dbReference type="PROSITE-ProRule" id="PRU00221"/>
    </source>
</evidence>
<dbReference type="GO" id="GO:0006261">
    <property type="term" value="P:DNA-templated DNA replication"/>
    <property type="evidence" value="ECO:0007669"/>
    <property type="project" value="TreeGrafter"/>
</dbReference>
<protein>
    <recommendedName>
        <fullName evidence="15">Pre-rRNA-processing protein pro-1</fullName>
    </recommendedName>
    <alternativeName>
        <fullName evidence="16">Proximal proliferation in germline protein 1</fullName>
    </alternativeName>
</protein>
<evidence type="ECO:0000256" key="4">
    <source>
        <dbReference type="ARBA" id="ARBA00022473"/>
    </source>
</evidence>
<dbReference type="eggNOG" id="KOG0646">
    <property type="taxonomic scope" value="Eukaryota"/>
</dbReference>
<evidence type="ECO:0000313" key="19">
    <source>
        <dbReference type="Proteomes" id="UP000095282"/>
    </source>
</evidence>
<evidence type="ECO:0000256" key="7">
    <source>
        <dbReference type="ARBA" id="ARBA00022574"/>
    </source>
</evidence>
<evidence type="ECO:0000256" key="1">
    <source>
        <dbReference type="ARBA" id="ARBA00004604"/>
    </source>
</evidence>
<dbReference type="AlphaFoldDB" id="A0A1I7UG12"/>
<dbReference type="GO" id="GO:0006364">
    <property type="term" value="P:rRNA processing"/>
    <property type="evidence" value="ECO:0007669"/>
    <property type="project" value="UniProtKB-KW"/>
</dbReference>
<evidence type="ECO:0000256" key="12">
    <source>
        <dbReference type="ARBA" id="ARBA00023242"/>
    </source>
</evidence>
<evidence type="ECO:0000256" key="3">
    <source>
        <dbReference type="ARBA" id="ARBA00010143"/>
    </source>
</evidence>
<evidence type="ECO:0000256" key="14">
    <source>
        <dbReference type="ARBA" id="ARBA00062799"/>
    </source>
</evidence>
<evidence type="ECO:0000256" key="9">
    <source>
        <dbReference type="ARBA" id="ARBA00022782"/>
    </source>
</evidence>
<dbReference type="STRING" id="1561998.A0A1I7UG12"/>
<dbReference type="GO" id="GO:0007506">
    <property type="term" value="P:gonadal mesoderm development"/>
    <property type="evidence" value="ECO:0007669"/>
    <property type="project" value="UniProtKB-KW"/>
</dbReference>
<organism evidence="19 20">
    <name type="scientific">Caenorhabditis tropicalis</name>
    <dbReference type="NCBI Taxonomy" id="1561998"/>
    <lineage>
        <taxon>Eukaryota</taxon>
        <taxon>Metazoa</taxon>
        <taxon>Ecdysozoa</taxon>
        <taxon>Nematoda</taxon>
        <taxon>Chromadorea</taxon>
        <taxon>Rhabditida</taxon>
        <taxon>Rhabditina</taxon>
        <taxon>Rhabditomorpha</taxon>
        <taxon>Rhabditoidea</taxon>
        <taxon>Rhabditidae</taxon>
        <taxon>Peloderinae</taxon>
        <taxon>Caenorhabditis</taxon>
    </lineage>
</organism>